<dbReference type="KEGG" id="aaco:K1I37_14870"/>
<evidence type="ECO:0000313" key="2">
    <source>
        <dbReference type="EMBL" id="UNO47955.1"/>
    </source>
</evidence>
<dbReference type="InterPro" id="IPR028985">
    <property type="entry name" value="Bacillus_phage_prot-like"/>
</dbReference>
<feature type="domain" description="Phage ABA sandwich" evidence="1">
    <location>
        <begin position="17"/>
        <end position="125"/>
    </location>
</feature>
<dbReference type="Proteomes" id="UP000829401">
    <property type="component" value="Chromosome"/>
</dbReference>
<dbReference type="Pfam" id="PF18066">
    <property type="entry name" value="Phage_ABA_S"/>
    <property type="match status" value="1"/>
</dbReference>
<sequence>MPQYDWETMTFEEKHHLLAEKVMEWTVGEHPELHGTGQMMVEYEEPVYFRQDGTFLCECEWYPTEDISAAWEVVEKMKQDGWLPSIEYFEKAIRKGYEVTMGHMSEDAQWAISETAPEAICLAALRAKGVDV</sequence>
<name>T0D8A1_ALIAG</name>
<evidence type="ECO:0000259" key="1">
    <source>
        <dbReference type="Pfam" id="PF18066"/>
    </source>
</evidence>
<accession>T0D8A1</accession>
<evidence type="ECO:0000313" key="3">
    <source>
        <dbReference type="Proteomes" id="UP000829401"/>
    </source>
</evidence>
<dbReference type="RefSeq" id="WP_021296171.1">
    <property type="nucleotide sequence ID" value="NZ_AURB01000124.1"/>
</dbReference>
<protein>
    <recommendedName>
        <fullName evidence="1">Phage ABA sandwich domain-containing protein</fullName>
    </recommendedName>
</protein>
<dbReference type="EMBL" id="CP080467">
    <property type="protein sequence ID" value="UNO47955.1"/>
    <property type="molecule type" value="Genomic_DNA"/>
</dbReference>
<organism evidence="2 3">
    <name type="scientific">Alicyclobacillus acidoterrestris (strain ATCC 49025 / DSM 3922 / CIP 106132 / NCIMB 13137 / GD3B)</name>
    <dbReference type="NCBI Taxonomy" id="1356854"/>
    <lineage>
        <taxon>Bacteria</taxon>
        <taxon>Bacillati</taxon>
        <taxon>Bacillota</taxon>
        <taxon>Bacilli</taxon>
        <taxon>Bacillales</taxon>
        <taxon>Alicyclobacillaceae</taxon>
        <taxon>Alicyclobacillus</taxon>
    </lineage>
</organism>
<dbReference type="AlphaFoldDB" id="T0D8A1"/>
<dbReference type="InterPro" id="IPR041270">
    <property type="entry name" value="Phage_ABA_S"/>
</dbReference>
<dbReference type="OrthoDB" id="2661128at2"/>
<proteinExistence type="predicted"/>
<gene>
    <name evidence="2" type="ORF">K1I37_14870</name>
</gene>
<reference evidence="3" key="1">
    <citation type="journal article" date="2022" name="G3 (Bethesda)">
        <title>Unveiling the complete genome sequence of Alicyclobacillus acidoterrestris DSM 3922T, a taint-producing strain.</title>
        <authorList>
            <person name="Leonardo I.C."/>
            <person name="Barreto Crespo M.T."/>
            <person name="Gaspar F.B."/>
        </authorList>
    </citation>
    <scope>NUCLEOTIDE SEQUENCE [LARGE SCALE GENOMIC DNA]</scope>
    <source>
        <strain evidence="3">DSM 3922</strain>
    </source>
</reference>
<dbReference type="STRING" id="1356854.N007_05640"/>
<dbReference type="Gene3D" id="3.30.2120.10">
    <property type="entry name" value="Bacillus phage protein-like"/>
    <property type="match status" value="1"/>
</dbReference>
<keyword evidence="3" id="KW-1185">Reference proteome</keyword>
<accession>A0A9E6ZEH2</accession>